<dbReference type="Pfam" id="PF07657">
    <property type="entry name" value="MNNL"/>
    <property type="match status" value="1"/>
</dbReference>
<evidence type="ECO:0000256" key="2">
    <source>
        <dbReference type="ARBA" id="ARBA00022692"/>
    </source>
</evidence>
<dbReference type="Gene3D" id="2.60.40.3510">
    <property type="match status" value="1"/>
</dbReference>
<evidence type="ECO:0000256" key="3">
    <source>
        <dbReference type="ARBA" id="ARBA00022737"/>
    </source>
</evidence>
<feature type="domain" description="Notch ligand N-terminal" evidence="8">
    <location>
        <begin position="31"/>
        <end position="108"/>
    </location>
</feature>
<dbReference type="EMBL" id="JAODUP010000443">
    <property type="protein sequence ID" value="KAK2149641.1"/>
    <property type="molecule type" value="Genomic_DNA"/>
</dbReference>
<feature type="region of interest" description="Disordered" evidence="5">
    <location>
        <begin position="282"/>
        <end position="318"/>
    </location>
</feature>
<keyword evidence="4 6" id="KW-1133">Transmembrane helix</keyword>
<dbReference type="AlphaFoldDB" id="A0AAD9JAT0"/>
<name>A0AAD9JAT0_9ANNE</name>
<keyword evidence="7" id="KW-0732">Signal</keyword>
<comment type="caution">
    <text evidence="9">The sequence shown here is derived from an EMBL/GenBank/DDBJ whole genome shotgun (WGS) entry which is preliminary data.</text>
</comment>
<feature type="transmembrane region" description="Helical" evidence="6">
    <location>
        <begin position="208"/>
        <end position="230"/>
    </location>
</feature>
<accession>A0AAD9JAT0</accession>
<evidence type="ECO:0000256" key="6">
    <source>
        <dbReference type="SAM" id="Phobius"/>
    </source>
</evidence>
<dbReference type="InterPro" id="IPR011651">
    <property type="entry name" value="Notch_ligand_N"/>
</dbReference>
<dbReference type="GO" id="GO:0007219">
    <property type="term" value="P:Notch signaling pathway"/>
    <property type="evidence" value="ECO:0007669"/>
    <property type="project" value="InterPro"/>
</dbReference>
<feature type="signal peptide" evidence="7">
    <location>
        <begin position="1"/>
        <end position="23"/>
    </location>
</feature>
<reference evidence="9" key="1">
    <citation type="journal article" date="2023" name="Mol. Biol. Evol.">
        <title>Third-Generation Sequencing Reveals the Adaptive Role of the Epigenome in Three Deep-Sea Polychaetes.</title>
        <authorList>
            <person name="Perez M."/>
            <person name="Aroh O."/>
            <person name="Sun Y."/>
            <person name="Lan Y."/>
            <person name="Juniper S.K."/>
            <person name="Young C.R."/>
            <person name="Angers B."/>
            <person name="Qian P.Y."/>
        </authorList>
    </citation>
    <scope>NUCLEOTIDE SEQUENCE</scope>
    <source>
        <strain evidence="9">P08H-3</strain>
    </source>
</reference>
<keyword evidence="3" id="KW-0677">Repeat</keyword>
<keyword evidence="10" id="KW-1185">Reference proteome</keyword>
<evidence type="ECO:0000256" key="5">
    <source>
        <dbReference type="SAM" id="MobiDB-lite"/>
    </source>
</evidence>
<organism evidence="9 10">
    <name type="scientific">Paralvinella palmiformis</name>
    <dbReference type="NCBI Taxonomy" id="53620"/>
    <lineage>
        <taxon>Eukaryota</taxon>
        <taxon>Metazoa</taxon>
        <taxon>Spiralia</taxon>
        <taxon>Lophotrochozoa</taxon>
        <taxon>Annelida</taxon>
        <taxon>Polychaeta</taxon>
        <taxon>Sedentaria</taxon>
        <taxon>Canalipalpata</taxon>
        <taxon>Terebellida</taxon>
        <taxon>Terebelliformia</taxon>
        <taxon>Alvinellidae</taxon>
        <taxon>Paralvinella</taxon>
    </lineage>
</organism>
<feature type="chain" id="PRO_5042202185" description="Notch ligand N-terminal domain-containing protein" evidence="7">
    <location>
        <begin position="24"/>
        <end position="359"/>
    </location>
</feature>
<keyword evidence="2 6" id="KW-0812">Transmembrane</keyword>
<keyword evidence="6" id="KW-0472">Membrane</keyword>
<protein>
    <recommendedName>
        <fullName evidence="8">Notch ligand N-terminal domain-containing protein</fullName>
    </recommendedName>
</protein>
<evidence type="ECO:0000256" key="4">
    <source>
        <dbReference type="ARBA" id="ARBA00022989"/>
    </source>
</evidence>
<evidence type="ECO:0000313" key="9">
    <source>
        <dbReference type="EMBL" id="KAK2149641.1"/>
    </source>
</evidence>
<dbReference type="GO" id="GO:0016020">
    <property type="term" value="C:membrane"/>
    <property type="evidence" value="ECO:0007669"/>
    <property type="project" value="UniProtKB-SubCell"/>
</dbReference>
<proteinExistence type="predicted"/>
<evidence type="ECO:0000313" key="10">
    <source>
        <dbReference type="Proteomes" id="UP001208570"/>
    </source>
</evidence>
<gene>
    <name evidence="9" type="ORF">LSH36_443g04034</name>
</gene>
<evidence type="ECO:0000259" key="8">
    <source>
        <dbReference type="Pfam" id="PF07657"/>
    </source>
</evidence>
<evidence type="ECO:0000256" key="1">
    <source>
        <dbReference type="ARBA" id="ARBA00022536"/>
    </source>
</evidence>
<evidence type="ECO:0000256" key="7">
    <source>
        <dbReference type="SAM" id="SignalP"/>
    </source>
</evidence>
<keyword evidence="1" id="KW-0245">EGF-like domain</keyword>
<dbReference type="Proteomes" id="UP001208570">
    <property type="component" value="Unassembled WGS sequence"/>
</dbReference>
<sequence>MSSAMVRWQLLVIILYNLPNVDSLTNIDIEAIIFQNAAGRRQDGECCDVCITKCDTRLTFCLDEVGNSEKTRERCSLKKKISEEYRDQNTVHFSNEIISAQLENWEGSIAFEVIIIDEDLYDNDVIDEMYAKLLVPIPDETNKKIWHPKTIHGQRASNRTSLEIQFAIYCVAGWYGDKCELLHRSTTEEIIGRGSTIFGMPLSKNIQIGIILGGLSLAVIFVTLVTILCYRKHAETRSASTEPASRQAGAVTIQHPIGQLDSPKQVEIIYEEIPEDIIGQSVGGSTDGNYIKPVPDRRERDVNAPPNSYVPESSQTSGIIGGQDQLDLIQSNTYNGDGSLVYGNLGENTQVKYLELNIV</sequence>